<name>A0A0B7MLP7_9FIRM</name>
<reference evidence="2" key="1">
    <citation type="submission" date="2015-01" db="EMBL/GenBank/DDBJ databases">
        <authorList>
            <person name="Manzoor Shahid"/>
            <person name="Zubair Saima"/>
        </authorList>
    </citation>
    <scope>NUCLEOTIDE SEQUENCE [LARGE SCALE GENOMIC DNA]</scope>
    <source>
        <strain evidence="2">Sp3</strain>
    </source>
</reference>
<gene>
    <name evidence="1" type="ORF">SSCH_220003</name>
</gene>
<protein>
    <submittedName>
        <fullName evidence="1">Uncharacterized protein</fullName>
    </submittedName>
</protein>
<sequence length="75" mass="8784">MLRRWKICLEVMEADRWEWVPGQEEVQGFVQDQLHPVICQLDLVMVEAGASEECPTRHGNGDMPLVPMLWMKRSF</sequence>
<organism evidence="1 2">
    <name type="scientific">Syntrophaceticus schinkii</name>
    <dbReference type="NCBI Taxonomy" id="499207"/>
    <lineage>
        <taxon>Bacteria</taxon>
        <taxon>Bacillati</taxon>
        <taxon>Bacillota</taxon>
        <taxon>Clostridia</taxon>
        <taxon>Thermoanaerobacterales</taxon>
        <taxon>Thermoanaerobacterales Family III. Incertae Sedis</taxon>
        <taxon>Syntrophaceticus</taxon>
    </lineage>
</organism>
<dbReference type="AlphaFoldDB" id="A0A0B7MLP7"/>
<evidence type="ECO:0000313" key="1">
    <source>
        <dbReference type="EMBL" id="CEO88597.1"/>
    </source>
</evidence>
<dbReference type="Proteomes" id="UP000046155">
    <property type="component" value="Unassembled WGS sequence"/>
</dbReference>
<proteinExistence type="predicted"/>
<dbReference type="EMBL" id="CDRZ01000135">
    <property type="protein sequence ID" value="CEO88597.1"/>
    <property type="molecule type" value="Genomic_DNA"/>
</dbReference>
<keyword evidence="2" id="KW-1185">Reference proteome</keyword>
<accession>A0A0B7MLP7</accession>
<evidence type="ECO:0000313" key="2">
    <source>
        <dbReference type="Proteomes" id="UP000046155"/>
    </source>
</evidence>